<feature type="region of interest" description="Disordered" evidence="1">
    <location>
        <begin position="1592"/>
        <end position="1612"/>
    </location>
</feature>
<name>A0A2A9M4Q9_BESBE</name>
<feature type="compositionally biased region" description="Basic and acidic residues" evidence="1">
    <location>
        <begin position="1271"/>
        <end position="1286"/>
    </location>
</feature>
<feature type="region of interest" description="Disordered" evidence="1">
    <location>
        <begin position="1831"/>
        <end position="1856"/>
    </location>
</feature>
<feature type="region of interest" description="Disordered" evidence="1">
    <location>
        <begin position="1940"/>
        <end position="1964"/>
    </location>
</feature>
<evidence type="ECO:0000313" key="2">
    <source>
        <dbReference type="EMBL" id="PFH32204.1"/>
    </source>
</evidence>
<feature type="compositionally biased region" description="Low complexity" evidence="1">
    <location>
        <begin position="1484"/>
        <end position="1507"/>
    </location>
</feature>
<feature type="compositionally biased region" description="Basic and acidic residues" evidence="1">
    <location>
        <begin position="474"/>
        <end position="496"/>
    </location>
</feature>
<reference evidence="2 3" key="1">
    <citation type="submission" date="2017-09" db="EMBL/GenBank/DDBJ databases">
        <title>Genome sequencing of Besnoitia besnoiti strain Bb-Ger1.</title>
        <authorList>
            <person name="Schares G."/>
            <person name="Venepally P."/>
            <person name="Lorenzi H.A."/>
        </authorList>
    </citation>
    <scope>NUCLEOTIDE SEQUENCE [LARGE SCALE GENOMIC DNA]</scope>
    <source>
        <strain evidence="2 3">Bb-Ger1</strain>
    </source>
</reference>
<feature type="compositionally biased region" description="Basic and acidic residues" evidence="1">
    <location>
        <begin position="1075"/>
        <end position="1099"/>
    </location>
</feature>
<feature type="compositionally biased region" description="Low complexity" evidence="1">
    <location>
        <begin position="1124"/>
        <end position="1134"/>
    </location>
</feature>
<feature type="region of interest" description="Disordered" evidence="1">
    <location>
        <begin position="474"/>
        <end position="542"/>
    </location>
</feature>
<feature type="compositionally biased region" description="Basic and acidic residues" evidence="1">
    <location>
        <begin position="1542"/>
        <end position="1562"/>
    </location>
</feature>
<gene>
    <name evidence="2" type="ORF">BESB_021450</name>
</gene>
<evidence type="ECO:0000256" key="1">
    <source>
        <dbReference type="SAM" id="MobiDB-lite"/>
    </source>
</evidence>
<dbReference type="VEuPathDB" id="ToxoDB:BESB_021450"/>
<keyword evidence="3" id="KW-1185">Reference proteome</keyword>
<evidence type="ECO:0000313" key="3">
    <source>
        <dbReference type="Proteomes" id="UP000224006"/>
    </source>
</evidence>
<feature type="compositionally biased region" description="Low complexity" evidence="1">
    <location>
        <begin position="497"/>
        <end position="506"/>
    </location>
</feature>
<feature type="compositionally biased region" description="Low complexity" evidence="1">
    <location>
        <begin position="1730"/>
        <end position="1746"/>
    </location>
</feature>
<dbReference type="EMBL" id="NWUJ01000012">
    <property type="protein sequence ID" value="PFH32204.1"/>
    <property type="molecule type" value="Genomic_DNA"/>
</dbReference>
<feature type="compositionally biased region" description="Basic and acidic residues" evidence="1">
    <location>
        <begin position="1034"/>
        <end position="1045"/>
    </location>
</feature>
<feature type="compositionally biased region" description="Low complexity" evidence="1">
    <location>
        <begin position="215"/>
        <end position="233"/>
    </location>
</feature>
<organism evidence="2 3">
    <name type="scientific">Besnoitia besnoiti</name>
    <name type="common">Apicomplexan protozoan</name>
    <dbReference type="NCBI Taxonomy" id="94643"/>
    <lineage>
        <taxon>Eukaryota</taxon>
        <taxon>Sar</taxon>
        <taxon>Alveolata</taxon>
        <taxon>Apicomplexa</taxon>
        <taxon>Conoidasida</taxon>
        <taxon>Coccidia</taxon>
        <taxon>Eucoccidiorida</taxon>
        <taxon>Eimeriorina</taxon>
        <taxon>Sarcocystidae</taxon>
        <taxon>Besnoitia</taxon>
    </lineage>
</organism>
<feature type="compositionally biased region" description="Basic and acidic residues" evidence="1">
    <location>
        <begin position="1349"/>
        <end position="1362"/>
    </location>
</feature>
<dbReference type="KEGG" id="bbes:BESB_021450"/>
<dbReference type="GeneID" id="40307206"/>
<feature type="compositionally biased region" description="Basic and acidic residues" evidence="1">
    <location>
        <begin position="507"/>
        <end position="516"/>
    </location>
</feature>
<feature type="compositionally biased region" description="Low complexity" evidence="1">
    <location>
        <begin position="1301"/>
        <end position="1314"/>
    </location>
</feature>
<feature type="compositionally biased region" description="Basic and acidic residues" evidence="1">
    <location>
        <begin position="1244"/>
        <end position="1253"/>
    </location>
</feature>
<protein>
    <submittedName>
        <fullName evidence="2">Uncharacterized protein</fullName>
    </submittedName>
</protein>
<feature type="compositionally biased region" description="Polar residues" evidence="1">
    <location>
        <begin position="575"/>
        <end position="586"/>
    </location>
</feature>
<feature type="compositionally biased region" description="Low complexity" evidence="1">
    <location>
        <begin position="1173"/>
        <end position="1190"/>
    </location>
</feature>
<feature type="region of interest" description="Disordered" evidence="1">
    <location>
        <begin position="889"/>
        <end position="925"/>
    </location>
</feature>
<feature type="region of interest" description="Disordered" evidence="1">
    <location>
        <begin position="171"/>
        <end position="269"/>
    </location>
</feature>
<feature type="compositionally biased region" description="Low complexity" evidence="1">
    <location>
        <begin position="845"/>
        <end position="860"/>
    </location>
</feature>
<sequence length="2199" mass="231062">MPRVSLRSKKDASHHDSPSAPQEATGVHSGLLSSASFSSSSLILSAGSSPARLFPPRQGTRLARGAPAPEKFAEGGGEDATVASQSAHALFVSSSHKSSSSLLSSSLSGAFSRLPSAEPAARPPSPVASSSSSSFVSSLSRRRHHRLAVSPCSPSRSGLFASPLHGSRSVCGSPLSSPLSAGNLPRGRAGARGEPRRRTVEAAARSSPAEKRGHASLPSSPVLAASSSSGLFPSPLPQEDEKRLAVSPSLPPRWWPGGRRSSDTNAVTPVGAEGGLSSLSTVFTCSSLLSAPPFSSLCLASSSASAYRTPRLGEGEEELGKEARPPSGLPARRGEDSYQPSMRQLQRMGESLSRKRLAVSSPESVASAAARLQVEKISEFSLAPSMLFPALDRSGDAPAAGADKPERRRAIGHLLLSASLVFADRARVDDVSHVGRAADIVVGAEETRETPKAGCQSPRVAPVVLPRCVDADREARGEAERGGQRDTLRRKAERRASSGNGAAASSGERRISRDEEAGLQAPPPLERRGKKDKGEQQEERLQDARDCFDAVTELWEQGLLSPKAPRDRSLGYASSHGTSPRKSSLRSFPAACPPVAAKAASSLQVEENICPSRGVDANEGAAQGETGASGEGPKRLQRHEQEEVYIVDTHALKSMAPFCSDECQVLTRAQRRRSSLTVLDLLREQHKTSPASSLPSFPFPSPPLSSSLSSQSSLSSSSTAPSSASLPSARGRRRSRSVSDISEEGAGRADREGRERKRAAKSGDGLSSDKERGKESAVNRRKRLSNDPQVETGENAVGRRWARETGRELGAQVGEQEKQEDTATCVALQSKRGGLGGAAPSKTPSSLALGDSAASTSSLSTRERRESSRRPAPLSSAACSASFLFRQNSSDWSSPQRSPCSSFPLSSPSRLGSTVAAASPPRSAPSATCGWRLPLSELMSPSSPPCVHEPIRSPCPVLSPPPSLSACHSPSSACLPSPAPPAQETAAACEPCAAAGQHSLRRSPRLCASSLSAAAAFSAKARSVSEASSPRRAARLEKEGNRDDAAATASDEVPPERQARDGGGGKQLARTGGRGFERKKKDCDAAAKDGKENDGRGRGIEPPCADSVSSCASFVTAVSRSPEPAVGGRAAAGDAPRDDAKKPRAPRPPFTRSALPPSPAPHARGAPKRRAVKAPPLAAAATAPALARGPSTPLAERRKRARPSAAAVSVCGGKFVSKAGGKQARVSGAERVTPGCSTAAAETRAAKKGDKRVPAPRVVCMSPVRAEANKLRKPEVCSAHAREKKTAARGAAQGRCLSQEGAASSLGAAASHLAKSPKKERERGEPDPVSAAAESEKCVKQASSGVGRCKRDSDEKAAKAEEDTSESAGVSRFFAERRKMEAEEEKRRRMQGDASLSLGVSVSDSVSLEDGAAQAGSTRGAPREELPPLSPVISPSSSVGRRASSSEASSDRHASSGLLHAEFSPACASSPLSHLSPGRRRASSSDASDARSLSAHSSFQSHAAATSPPGSLGLQPAGQVPSEPQEALGRPSLAGADQVAEWARRQEEEEERHERDLQRALDDEMEEQVEQLRHGLKKEGVYRPTDATARRLLDRKRSREEEEEERATKARRADLSMDTPSFLALDPFLVDEMDERLLTTQQLRTYLSTIITGDLRGKSRDALLYMAKAWSLQTHTSTGVPSSRMNFANVDERFVPQAARRLHGKVLPQERRRQSILRCSTSSAPDASRRGCSSGDNGDGSNRGESGQTGDKRDKKCRRRISFSPFNKVQLYTLDETERQSKEEAAQRSFQNEQQQFLMLLERQKEMEASAVAADASPWLAFSSPPTSVAYGDDDASARPASAQHESADDGEEDEAGDLLREGEGCEDPESAVNDPSGAVFATPPALSVAAPQNPTSIRPVSATHGSSSSLAFLSSLSPAATSPFSSPRVAAAAGALGSAPAASSPFGSAARGGRDLQERESRQGEDALFPDALQSKFSFTTSPSFKLLHGGGLPSAAAHARRASPFVCTSSAAAGGIEKRSKKPVSVSSSGGRGHYKAFMDTHFRETGAGSRSARAEMESPFARVGGAATGSGCAERAPRYSEEGGENCKNMKPNTSPLSARMLGGDGDEARLWRPKAGPEWREAGVGEGGFGALVVADKEVAGQAVAFCAPEKTAEAFLPRRENASPVQFYISPLGQRVYRRSSLVAPATVTGFPGF</sequence>
<feature type="region of interest" description="Disordered" evidence="1">
    <location>
        <begin position="1"/>
        <end position="31"/>
    </location>
</feature>
<feature type="region of interest" description="Disordered" evidence="1">
    <location>
        <begin position="969"/>
        <end position="994"/>
    </location>
</feature>
<dbReference type="Proteomes" id="UP000224006">
    <property type="component" value="Chromosome XI"/>
</dbReference>
<feature type="region of interest" description="Disordered" evidence="1">
    <location>
        <begin position="1018"/>
        <end position="1207"/>
    </location>
</feature>
<feature type="region of interest" description="Disordered" evidence="1">
    <location>
        <begin position="1713"/>
        <end position="1759"/>
    </location>
</feature>
<feature type="compositionally biased region" description="Polar residues" evidence="1">
    <location>
        <begin position="1107"/>
        <end position="1119"/>
    </location>
</feature>
<feature type="region of interest" description="Disordered" evidence="1">
    <location>
        <begin position="2067"/>
        <end position="2103"/>
    </location>
</feature>
<feature type="compositionally biased region" description="Basic and acidic residues" evidence="1">
    <location>
        <begin position="767"/>
        <end position="778"/>
    </location>
</feature>
<feature type="compositionally biased region" description="Basic and acidic residues" evidence="1">
    <location>
        <begin position="8"/>
        <end position="17"/>
    </location>
</feature>
<feature type="compositionally biased region" description="Low complexity" evidence="1">
    <location>
        <begin position="897"/>
        <end position="925"/>
    </location>
</feature>
<feature type="region of interest" description="Disordered" evidence="1">
    <location>
        <begin position="687"/>
        <end position="876"/>
    </location>
</feature>
<feature type="compositionally biased region" description="Low complexity" evidence="1">
    <location>
        <begin position="1940"/>
        <end position="1952"/>
    </location>
</feature>
<dbReference type="OrthoDB" id="346466at2759"/>
<comment type="caution">
    <text evidence="2">The sequence shown here is derived from an EMBL/GenBank/DDBJ whole genome shotgun (WGS) entry which is preliminary data.</text>
</comment>
<feature type="compositionally biased region" description="Low complexity" evidence="1">
    <location>
        <begin position="704"/>
        <end position="729"/>
    </location>
</feature>
<feature type="region of interest" description="Disordered" evidence="1">
    <location>
        <begin position="559"/>
        <end position="588"/>
    </location>
</feature>
<feature type="region of interest" description="Disordered" evidence="1">
    <location>
        <begin position="1271"/>
        <end position="1566"/>
    </location>
</feature>
<feature type="compositionally biased region" description="Basic and acidic residues" evidence="1">
    <location>
        <begin position="1317"/>
        <end position="1326"/>
    </location>
</feature>
<feature type="region of interest" description="Disordered" evidence="1">
    <location>
        <begin position="1861"/>
        <end position="1880"/>
    </location>
</feature>
<feature type="compositionally biased region" description="Basic and acidic residues" evidence="1">
    <location>
        <begin position="311"/>
        <end position="324"/>
    </location>
</feature>
<feature type="region of interest" description="Disordered" evidence="1">
    <location>
        <begin position="113"/>
        <end position="140"/>
    </location>
</feature>
<proteinExistence type="predicted"/>
<feature type="compositionally biased region" description="Basic and acidic residues" evidence="1">
    <location>
        <begin position="1953"/>
        <end position="1964"/>
    </location>
</feature>
<feature type="compositionally biased region" description="Low complexity" evidence="1">
    <location>
        <begin position="1431"/>
        <end position="1448"/>
    </location>
</feature>
<feature type="compositionally biased region" description="Low complexity" evidence="1">
    <location>
        <begin position="127"/>
        <end position="139"/>
    </location>
</feature>
<feature type="compositionally biased region" description="Basic and acidic residues" evidence="1">
    <location>
        <begin position="191"/>
        <end position="200"/>
    </location>
</feature>
<feature type="region of interest" description="Disordered" evidence="1">
    <location>
        <begin position="1219"/>
        <end position="1254"/>
    </location>
</feature>
<feature type="compositionally biased region" description="Basic and acidic residues" evidence="1">
    <location>
        <begin position="745"/>
        <end position="755"/>
    </location>
</feature>
<feature type="compositionally biased region" description="Low complexity" evidence="1">
    <location>
        <begin position="1392"/>
        <end position="1411"/>
    </location>
</feature>
<feature type="compositionally biased region" description="Basic and acidic residues" evidence="1">
    <location>
        <begin position="525"/>
        <end position="542"/>
    </location>
</feature>
<feature type="compositionally biased region" description="Basic and acidic residues" evidence="1">
    <location>
        <begin position="1374"/>
        <end position="1391"/>
    </location>
</feature>
<feature type="region of interest" description="Disordered" evidence="1">
    <location>
        <begin position="614"/>
        <end position="640"/>
    </location>
</feature>
<dbReference type="RefSeq" id="XP_029216213.1">
    <property type="nucleotide sequence ID" value="XM_029360854.1"/>
</dbReference>
<accession>A0A2A9M4Q9</accession>
<feature type="region of interest" description="Disordered" evidence="1">
    <location>
        <begin position="48"/>
        <end position="80"/>
    </location>
</feature>
<feature type="region of interest" description="Disordered" evidence="1">
    <location>
        <begin position="311"/>
        <end position="344"/>
    </location>
</feature>